<gene>
    <name evidence="9" type="ORF">S06H3_04875</name>
</gene>
<keyword evidence="6 7" id="KW-0472">Membrane</keyword>
<feature type="transmembrane region" description="Helical" evidence="7">
    <location>
        <begin position="74"/>
        <end position="96"/>
    </location>
</feature>
<comment type="caution">
    <text evidence="9">The sequence shown here is derived from an EMBL/GenBank/DDBJ whole genome shotgun (WGS) entry which is preliminary data.</text>
</comment>
<feature type="transmembrane region" description="Helical" evidence="7">
    <location>
        <begin position="130"/>
        <end position="152"/>
    </location>
</feature>
<organism evidence="9">
    <name type="scientific">marine sediment metagenome</name>
    <dbReference type="NCBI Taxonomy" id="412755"/>
    <lineage>
        <taxon>unclassified sequences</taxon>
        <taxon>metagenomes</taxon>
        <taxon>ecological metagenomes</taxon>
    </lineage>
</organism>
<feature type="transmembrane region" description="Helical" evidence="7">
    <location>
        <begin position="26"/>
        <end position="49"/>
    </location>
</feature>
<evidence type="ECO:0000256" key="4">
    <source>
        <dbReference type="ARBA" id="ARBA00022692"/>
    </source>
</evidence>
<feature type="non-terminal residue" evidence="9">
    <location>
        <position position="1"/>
    </location>
</feature>
<reference evidence="9" key="1">
    <citation type="journal article" date="2014" name="Front. Microbiol.">
        <title>High frequency of phylogenetically diverse reductive dehalogenase-homologous genes in deep subseafloor sedimentary metagenomes.</title>
        <authorList>
            <person name="Kawai M."/>
            <person name="Futagami T."/>
            <person name="Toyoda A."/>
            <person name="Takaki Y."/>
            <person name="Nishi S."/>
            <person name="Hori S."/>
            <person name="Arai W."/>
            <person name="Tsubouchi T."/>
            <person name="Morono Y."/>
            <person name="Uchiyama I."/>
            <person name="Ito T."/>
            <person name="Fujiyama A."/>
            <person name="Inagaki F."/>
            <person name="Takami H."/>
        </authorList>
    </citation>
    <scope>NUCLEOTIDE SEQUENCE</scope>
    <source>
        <strain evidence="9">Expedition CK06-06</strain>
    </source>
</reference>
<dbReference type="InterPro" id="IPR000515">
    <property type="entry name" value="MetI-like"/>
</dbReference>
<comment type="subcellular location">
    <subcellularLocation>
        <location evidence="1">Cell membrane</location>
        <topology evidence="1">Multi-pass membrane protein</topology>
    </subcellularLocation>
</comment>
<keyword evidence="2" id="KW-0813">Transport</keyword>
<dbReference type="GO" id="GO:0005886">
    <property type="term" value="C:plasma membrane"/>
    <property type="evidence" value="ECO:0007669"/>
    <property type="project" value="UniProtKB-SubCell"/>
</dbReference>
<dbReference type="PROSITE" id="PS50928">
    <property type="entry name" value="ABC_TM1"/>
    <property type="match status" value="1"/>
</dbReference>
<feature type="domain" description="ABC transmembrane type-1" evidence="8">
    <location>
        <begin position="1"/>
        <end position="151"/>
    </location>
</feature>
<evidence type="ECO:0000256" key="5">
    <source>
        <dbReference type="ARBA" id="ARBA00022989"/>
    </source>
</evidence>
<dbReference type="AlphaFoldDB" id="X1M031"/>
<accession>X1M031</accession>
<keyword evidence="3" id="KW-1003">Cell membrane</keyword>
<dbReference type="Pfam" id="PF00528">
    <property type="entry name" value="BPD_transp_1"/>
    <property type="match status" value="1"/>
</dbReference>
<evidence type="ECO:0000313" key="9">
    <source>
        <dbReference type="EMBL" id="GAH99748.1"/>
    </source>
</evidence>
<dbReference type="PANTHER" id="PTHR30193">
    <property type="entry name" value="ABC TRANSPORTER PERMEASE PROTEIN"/>
    <property type="match status" value="1"/>
</dbReference>
<evidence type="ECO:0000256" key="1">
    <source>
        <dbReference type="ARBA" id="ARBA00004651"/>
    </source>
</evidence>
<sequence>GALNSILMASGLMKERFSWIGNPNTALLTLIALAVWQFGSPMIIFLAGLKAIPVSLYESASIDGAGWWSKFYKITLPMLTPVIFFNLVIQTIRLFLIFTRAYIITGGGPISKTEVYALYLFREGIRYHRFGYASALAWILLIIIAIITFIIFKTSKHWVYYETKGGL</sequence>
<keyword evidence="5 7" id="KW-1133">Transmembrane helix</keyword>
<proteinExistence type="predicted"/>
<dbReference type="InterPro" id="IPR051393">
    <property type="entry name" value="ABC_transporter_permease"/>
</dbReference>
<evidence type="ECO:0000256" key="6">
    <source>
        <dbReference type="ARBA" id="ARBA00023136"/>
    </source>
</evidence>
<dbReference type="InterPro" id="IPR035906">
    <property type="entry name" value="MetI-like_sf"/>
</dbReference>
<dbReference type="GO" id="GO:0055085">
    <property type="term" value="P:transmembrane transport"/>
    <property type="evidence" value="ECO:0007669"/>
    <property type="project" value="InterPro"/>
</dbReference>
<dbReference type="PANTHER" id="PTHR30193:SF1">
    <property type="entry name" value="ABC TRANSPORTER PERMEASE PROTEIN YESP-RELATED"/>
    <property type="match status" value="1"/>
</dbReference>
<name>X1M031_9ZZZZ</name>
<dbReference type="EMBL" id="BARV01001750">
    <property type="protein sequence ID" value="GAH99748.1"/>
    <property type="molecule type" value="Genomic_DNA"/>
</dbReference>
<keyword evidence="4 7" id="KW-0812">Transmembrane</keyword>
<evidence type="ECO:0000256" key="7">
    <source>
        <dbReference type="SAM" id="Phobius"/>
    </source>
</evidence>
<dbReference type="CDD" id="cd06261">
    <property type="entry name" value="TM_PBP2"/>
    <property type="match status" value="1"/>
</dbReference>
<dbReference type="Gene3D" id="1.10.3720.10">
    <property type="entry name" value="MetI-like"/>
    <property type="match status" value="1"/>
</dbReference>
<dbReference type="SUPFAM" id="SSF161098">
    <property type="entry name" value="MetI-like"/>
    <property type="match status" value="1"/>
</dbReference>
<protein>
    <recommendedName>
        <fullName evidence="8">ABC transmembrane type-1 domain-containing protein</fullName>
    </recommendedName>
</protein>
<evidence type="ECO:0000256" key="2">
    <source>
        <dbReference type="ARBA" id="ARBA00022448"/>
    </source>
</evidence>
<evidence type="ECO:0000256" key="3">
    <source>
        <dbReference type="ARBA" id="ARBA00022475"/>
    </source>
</evidence>
<evidence type="ECO:0000259" key="8">
    <source>
        <dbReference type="PROSITE" id="PS50928"/>
    </source>
</evidence>